<feature type="transmembrane region" description="Helical" evidence="1">
    <location>
        <begin position="100"/>
        <end position="119"/>
    </location>
</feature>
<reference evidence="2 3" key="1">
    <citation type="submission" date="2024-09" db="EMBL/GenBank/DDBJ databases">
        <authorList>
            <person name="Sun Q."/>
            <person name="Mori K."/>
        </authorList>
    </citation>
    <scope>NUCLEOTIDE SEQUENCE [LARGE SCALE GENOMIC DNA]</scope>
    <source>
        <strain evidence="2 3">NCAIM B.02301</strain>
    </source>
</reference>
<sequence>MLPIFEIGTFIEQALFLSPAHIYSFLFSLTLIILLYRFRNHTFINKYSRVILISILVLTEISLIIWSVSVNQWDLRYNLPLQLCTISLYLCLFMLITKNFFVFEVVYFFGMAGALQALITPDLFYTFPHFRFLHFFIAHIAIILSILYMVWVEKFSVTFSSIFKSMLVLNGIAFIAFWTNKITGANYMFLSRKPNNPSMLDLLGPYPWYILSLEFIALFMFVLLYLPFLLKRTSKTNEKRKRRRH</sequence>
<dbReference type="NCBIfam" id="TIGR02206">
    <property type="entry name" value="intg_mem_TP0381"/>
    <property type="match status" value="1"/>
</dbReference>
<keyword evidence="1" id="KW-0472">Membrane</keyword>
<dbReference type="InterPro" id="IPR011737">
    <property type="entry name" value="CHP02206_TP0381"/>
</dbReference>
<gene>
    <name evidence="2" type="ORF">ACFFH4_13205</name>
</gene>
<dbReference type="EMBL" id="JBHLTR010000017">
    <property type="protein sequence ID" value="MFC0560008.1"/>
    <property type="molecule type" value="Genomic_DNA"/>
</dbReference>
<evidence type="ECO:0000256" key="1">
    <source>
        <dbReference type="SAM" id="Phobius"/>
    </source>
</evidence>
<dbReference type="Proteomes" id="UP001589833">
    <property type="component" value="Unassembled WGS sequence"/>
</dbReference>
<evidence type="ECO:0000313" key="2">
    <source>
        <dbReference type="EMBL" id="MFC0560008.1"/>
    </source>
</evidence>
<feature type="transmembrane region" description="Helical" evidence="1">
    <location>
        <begin position="206"/>
        <end position="230"/>
    </location>
</feature>
<feature type="transmembrane region" description="Helical" evidence="1">
    <location>
        <begin position="50"/>
        <end position="69"/>
    </location>
</feature>
<name>A0ABV6NGW8_9BACI</name>
<keyword evidence="3" id="KW-1185">Reference proteome</keyword>
<comment type="caution">
    <text evidence="2">The sequence shown here is derived from an EMBL/GenBank/DDBJ whole genome shotgun (WGS) entry which is preliminary data.</text>
</comment>
<dbReference type="Pfam" id="PF14808">
    <property type="entry name" value="TMEM164"/>
    <property type="match status" value="1"/>
</dbReference>
<dbReference type="RefSeq" id="WP_273840637.1">
    <property type="nucleotide sequence ID" value="NZ_JAQQWT010000002.1"/>
</dbReference>
<feature type="transmembrane region" description="Helical" evidence="1">
    <location>
        <begin position="162"/>
        <end position="179"/>
    </location>
</feature>
<accession>A0ABV6NGW8</accession>
<proteinExistence type="predicted"/>
<feature type="transmembrane region" description="Helical" evidence="1">
    <location>
        <begin position="131"/>
        <end position="150"/>
    </location>
</feature>
<feature type="transmembrane region" description="Helical" evidence="1">
    <location>
        <begin position="20"/>
        <end position="38"/>
    </location>
</feature>
<feature type="transmembrane region" description="Helical" evidence="1">
    <location>
        <begin position="75"/>
        <end position="93"/>
    </location>
</feature>
<keyword evidence="1" id="KW-0812">Transmembrane</keyword>
<organism evidence="2 3">
    <name type="scientific">Halalkalibacter alkalisediminis</name>
    <dbReference type="NCBI Taxonomy" id="935616"/>
    <lineage>
        <taxon>Bacteria</taxon>
        <taxon>Bacillati</taxon>
        <taxon>Bacillota</taxon>
        <taxon>Bacilli</taxon>
        <taxon>Bacillales</taxon>
        <taxon>Bacillaceae</taxon>
        <taxon>Halalkalibacter</taxon>
    </lineage>
</organism>
<protein>
    <submittedName>
        <fullName evidence="2">TIGR02206 family membrane protein</fullName>
    </submittedName>
</protein>
<evidence type="ECO:0000313" key="3">
    <source>
        <dbReference type="Proteomes" id="UP001589833"/>
    </source>
</evidence>
<keyword evidence="1" id="KW-1133">Transmembrane helix</keyword>